<sequence>TYSYPFLIQYYEDIANNFPGGLYQYVRVVSFRDTRPFEHEVFIEITQSFPLMDNLSANNRQSEN</sequence>
<dbReference type="EMBL" id="CAJOBH010240058">
    <property type="protein sequence ID" value="CAF5106056.1"/>
    <property type="molecule type" value="Genomic_DNA"/>
</dbReference>
<gene>
    <name evidence="2" type="ORF">BYL167_LOCUS65002</name>
    <name evidence="1" type="ORF">GIL414_LOCUS50841</name>
</gene>
<dbReference type="AlphaFoldDB" id="A0A8S3F685"/>
<comment type="caution">
    <text evidence="2">The sequence shown here is derived from an EMBL/GenBank/DDBJ whole genome shotgun (WGS) entry which is preliminary data.</text>
</comment>
<dbReference type="Proteomes" id="UP000681720">
    <property type="component" value="Unassembled WGS sequence"/>
</dbReference>
<name>A0A8S3F685_9BILA</name>
<accession>A0A8S3F685</accession>
<proteinExistence type="predicted"/>
<evidence type="ECO:0000313" key="1">
    <source>
        <dbReference type="EMBL" id="CAF4880699.1"/>
    </source>
</evidence>
<organism evidence="2 3">
    <name type="scientific">Rotaria magnacalcarata</name>
    <dbReference type="NCBI Taxonomy" id="392030"/>
    <lineage>
        <taxon>Eukaryota</taxon>
        <taxon>Metazoa</taxon>
        <taxon>Spiralia</taxon>
        <taxon>Gnathifera</taxon>
        <taxon>Rotifera</taxon>
        <taxon>Eurotatoria</taxon>
        <taxon>Bdelloidea</taxon>
        <taxon>Philodinida</taxon>
        <taxon>Philodinidae</taxon>
        <taxon>Rotaria</taxon>
    </lineage>
</organism>
<dbReference type="EMBL" id="CAJOBJ010170446">
    <property type="protein sequence ID" value="CAF4880699.1"/>
    <property type="molecule type" value="Genomic_DNA"/>
</dbReference>
<dbReference type="Proteomes" id="UP000681967">
    <property type="component" value="Unassembled WGS sequence"/>
</dbReference>
<reference evidence="2" key="1">
    <citation type="submission" date="2021-02" db="EMBL/GenBank/DDBJ databases">
        <authorList>
            <person name="Nowell W R."/>
        </authorList>
    </citation>
    <scope>NUCLEOTIDE SEQUENCE</scope>
</reference>
<feature type="non-terminal residue" evidence="2">
    <location>
        <position position="1"/>
    </location>
</feature>
<evidence type="ECO:0000313" key="2">
    <source>
        <dbReference type="EMBL" id="CAF5106056.1"/>
    </source>
</evidence>
<evidence type="ECO:0000313" key="3">
    <source>
        <dbReference type="Proteomes" id="UP000681967"/>
    </source>
</evidence>
<protein>
    <submittedName>
        <fullName evidence="2">Uncharacterized protein</fullName>
    </submittedName>
</protein>